<sequence length="198" mass="21400">MSQNDVKKYAADKVDKATNQAQKAASDASNKADKTVKDAADKADKTAQDVSDKAQKAASNLSKDADKAAQQVGEHAEHFYDDAKAAANKVGDYISKEAEDLHDRANEAGKSISKGFQNGLDKAKSFWQDFSSHPKYWLTTLSVVNVAVLGAAGYFGYQNRNQIKSQDQRLLGAVAVGIATLLGGESYFATKYTKKQLK</sequence>
<accession>A0AAF0E322</accession>
<dbReference type="EMBL" id="CP119935">
    <property type="protein sequence ID" value="WFD02637.1"/>
    <property type="molecule type" value="Genomic_DNA"/>
</dbReference>
<evidence type="ECO:0000313" key="4">
    <source>
        <dbReference type="Proteomes" id="UP001214603"/>
    </source>
</evidence>
<evidence type="ECO:0000313" key="3">
    <source>
        <dbReference type="EMBL" id="WFD02637.1"/>
    </source>
</evidence>
<feature type="compositionally biased region" description="Basic and acidic residues" evidence="1">
    <location>
        <begin position="1"/>
        <end position="16"/>
    </location>
</feature>
<dbReference type="Gene3D" id="1.20.120.20">
    <property type="entry name" value="Apolipoprotein"/>
    <property type="match status" value="1"/>
</dbReference>
<evidence type="ECO:0000256" key="2">
    <source>
        <dbReference type="SAM" id="Phobius"/>
    </source>
</evidence>
<evidence type="ECO:0008006" key="5">
    <source>
        <dbReference type="Google" id="ProtNLM"/>
    </source>
</evidence>
<reference evidence="3" key="1">
    <citation type="submission" date="2023-03" db="EMBL/GenBank/DDBJ databases">
        <title>Mating type loci evolution in Malassezia.</title>
        <authorList>
            <person name="Coelho M.A."/>
        </authorList>
    </citation>
    <scope>NUCLEOTIDE SEQUENCE</scope>
    <source>
        <strain evidence="3">CBS 7876</strain>
    </source>
</reference>
<dbReference type="Proteomes" id="UP001214603">
    <property type="component" value="Chromosome 2"/>
</dbReference>
<feature type="region of interest" description="Disordered" evidence="1">
    <location>
        <begin position="1"/>
        <end position="74"/>
    </location>
</feature>
<keyword evidence="2" id="KW-1133">Transmembrane helix</keyword>
<keyword evidence="2" id="KW-0812">Transmembrane</keyword>
<evidence type="ECO:0000256" key="1">
    <source>
        <dbReference type="SAM" id="MobiDB-lite"/>
    </source>
</evidence>
<keyword evidence="2" id="KW-0472">Membrane</keyword>
<protein>
    <recommendedName>
        <fullName evidence="5">Mitochondrial outer membrane protein OM14 C-terminal domain-containing protein</fullName>
    </recommendedName>
</protein>
<proteinExistence type="predicted"/>
<feature type="compositionally biased region" description="Basic and acidic residues" evidence="1">
    <location>
        <begin position="30"/>
        <end position="55"/>
    </location>
</feature>
<feature type="transmembrane region" description="Helical" evidence="2">
    <location>
        <begin position="169"/>
        <end position="189"/>
    </location>
</feature>
<dbReference type="AlphaFoldDB" id="A0AAF0E322"/>
<name>A0AAF0E322_9BASI</name>
<dbReference type="SUPFAM" id="SSF47162">
    <property type="entry name" value="Apolipoprotein"/>
    <property type="match status" value="1"/>
</dbReference>
<organism evidence="3 4">
    <name type="scientific">Malassezia obtusa</name>
    <dbReference type="NCBI Taxonomy" id="76774"/>
    <lineage>
        <taxon>Eukaryota</taxon>
        <taxon>Fungi</taxon>
        <taxon>Dikarya</taxon>
        <taxon>Basidiomycota</taxon>
        <taxon>Ustilaginomycotina</taxon>
        <taxon>Malasseziomycetes</taxon>
        <taxon>Malasseziales</taxon>
        <taxon>Malasseziaceae</taxon>
        <taxon>Malassezia</taxon>
    </lineage>
</organism>
<keyword evidence="4" id="KW-1185">Reference proteome</keyword>
<feature type="compositionally biased region" description="Low complexity" evidence="1">
    <location>
        <begin position="17"/>
        <end position="29"/>
    </location>
</feature>
<gene>
    <name evidence="3" type="ORF">MOBT1_001318</name>
</gene>
<feature type="transmembrane region" description="Helical" evidence="2">
    <location>
        <begin position="136"/>
        <end position="157"/>
    </location>
</feature>